<reference evidence="2 3" key="1">
    <citation type="submission" date="2024-09" db="EMBL/GenBank/DDBJ databases">
        <title>Rethinking Asexuality: The Enigmatic Case of Functional Sexual Genes in Lepraria (Stereocaulaceae).</title>
        <authorList>
            <person name="Doellman M."/>
            <person name="Sun Y."/>
            <person name="Barcenas-Pena A."/>
            <person name="Lumbsch H.T."/>
            <person name="Grewe F."/>
        </authorList>
    </citation>
    <scope>NUCLEOTIDE SEQUENCE [LARGE SCALE GENOMIC DNA]</scope>
    <source>
        <strain evidence="2 3">Mercado 3170</strain>
    </source>
</reference>
<keyword evidence="1" id="KW-0732">Signal</keyword>
<name>A0ABR4A519_9LECA</name>
<protein>
    <submittedName>
        <fullName evidence="2">Uncharacterized protein</fullName>
    </submittedName>
</protein>
<dbReference type="Proteomes" id="UP001590950">
    <property type="component" value="Unassembled WGS sequence"/>
</dbReference>
<evidence type="ECO:0000313" key="3">
    <source>
        <dbReference type="Proteomes" id="UP001590950"/>
    </source>
</evidence>
<feature type="chain" id="PRO_5047443951" evidence="1">
    <location>
        <begin position="34"/>
        <end position="167"/>
    </location>
</feature>
<organism evidence="2 3">
    <name type="scientific">Stereocaulon virgatum</name>
    <dbReference type="NCBI Taxonomy" id="373712"/>
    <lineage>
        <taxon>Eukaryota</taxon>
        <taxon>Fungi</taxon>
        <taxon>Dikarya</taxon>
        <taxon>Ascomycota</taxon>
        <taxon>Pezizomycotina</taxon>
        <taxon>Lecanoromycetes</taxon>
        <taxon>OSLEUM clade</taxon>
        <taxon>Lecanoromycetidae</taxon>
        <taxon>Lecanorales</taxon>
        <taxon>Lecanorineae</taxon>
        <taxon>Stereocaulaceae</taxon>
        <taxon>Stereocaulon</taxon>
    </lineage>
</organism>
<comment type="caution">
    <text evidence="2">The sequence shown here is derived from an EMBL/GenBank/DDBJ whole genome shotgun (WGS) entry which is preliminary data.</text>
</comment>
<gene>
    <name evidence="2" type="ORF">N7G274_007061</name>
</gene>
<evidence type="ECO:0000313" key="2">
    <source>
        <dbReference type="EMBL" id="KAL2040158.1"/>
    </source>
</evidence>
<evidence type="ECO:0000256" key="1">
    <source>
        <dbReference type="SAM" id="SignalP"/>
    </source>
</evidence>
<accession>A0ABR4A519</accession>
<dbReference type="EMBL" id="JBEFKJ010000022">
    <property type="protein sequence ID" value="KAL2040158.1"/>
    <property type="molecule type" value="Genomic_DNA"/>
</dbReference>
<feature type="signal peptide" evidence="1">
    <location>
        <begin position="1"/>
        <end position="33"/>
    </location>
</feature>
<sequence length="167" mass="18498">MTTEATCIGAKSDRNLALLNVLILLWPVTPTTQLSLPTASFIPHTLHPDPPPSANQSFADLFINYPPSPYIYHIPDSSQRSVTFSAYRYRLNAAGTDIVLERAATDARAHTSNLAMGEATRRYMEAISSDQVEVILDRKCLTPLYIRTCARARELVVRCIRANCFGG</sequence>
<proteinExistence type="predicted"/>
<keyword evidence="3" id="KW-1185">Reference proteome</keyword>